<dbReference type="Proteomes" id="UP000037953">
    <property type="component" value="Unassembled WGS sequence"/>
</dbReference>
<accession>A0A0N0IWB7</accession>
<evidence type="ECO:0000313" key="2">
    <source>
        <dbReference type="Proteomes" id="UP000037953"/>
    </source>
</evidence>
<organism evidence="1 2">
    <name type="scientific">Chryseobacterium indologenes</name>
    <name type="common">Flavobacterium indologenes</name>
    <dbReference type="NCBI Taxonomy" id="253"/>
    <lineage>
        <taxon>Bacteria</taxon>
        <taxon>Pseudomonadati</taxon>
        <taxon>Bacteroidota</taxon>
        <taxon>Flavobacteriia</taxon>
        <taxon>Flavobacteriales</taxon>
        <taxon>Weeksellaceae</taxon>
        <taxon>Chryseobacterium group</taxon>
        <taxon>Chryseobacterium</taxon>
    </lineage>
</organism>
<dbReference type="EMBL" id="LJOD01000006">
    <property type="protein sequence ID" value="KPE51202.1"/>
    <property type="molecule type" value="Genomic_DNA"/>
</dbReference>
<gene>
    <name evidence="1" type="ORF">AOB46_11075</name>
</gene>
<protein>
    <submittedName>
        <fullName evidence="1">Uncharacterized protein</fullName>
    </submittedName>
</protein>
<dbReference type="PATRIC" id="fig|253.9.peg.4043"/>
<evidence type="ECO:0000313" key="1">
    <source>
        <dbReference type="EMBL" id="KPE51202.1"/>
    </source>
</evidence>
<name>A0A0N0IWB7_CHRID</name>
<reference evidence="1 2" key="1">
    <citation type="journal article" date="2015" name="Genom Data">
        <title>Draft genome sequence of a multidrug-resistant Chryseobacterium indologenes isolate from Malaysia.</title>
        <authorList>
            <person name="Yu C.Y."/>
            <person name="Ang G.Y."/>
            <person name="Cheng H.J."/>
            <person name="Cheong Y.M."/>
            <person name="Yin W.F."/>
            <person name="Chan K.G."/>
        </authorList>
    </citation>
    <scope>NUCLEOTIDE SEQUENCE [LARGE SCALE GENOMIC DNA]</scope>
    <source>
        <strain evidence="1 2">CI_885</strain>
    </source>
</reference>
<proteinExistence type="predicted"/>
<reference evidence="2" key="2">
    <citation type="submission" date="2015-09" db="EMBL/GenBank/DDBJ databases">
        <title>Draft genome sequence of a multidrug-resistant Chryseobacterium indologenes isolate from Malaysia.</title>
        <authorList>
            <person name="Yu C.Y."/>
            <person name="Ang G.Y."/>
            <person name="Chan K.-G."/>
        </authorList>
    </citation>
    <scope>NUCLEOTIDE SEQUENCE [LARGE SCALE GENOMIC DNA]</scope>
    <source>
        <strain evidence="2">CI_885</strain>
    </source>
</reference>
<comment type="caution">
    <text evidence="1">The sequence shown here is derived from an EMBL/GenBank/DDBJ whole genome shotgun (WGS) entry which is preliminary data.</text>
</comment>
<dbReference type="AlphaFoldDB" id="A0A0N0IWB7"/>
<sequence length="223" mass="24544">MIGSYNITPGAMLKLDSNEKALKVPVLSILNKTDGASPISSPANGIMVYNSNNNIAANIGKSLSWWKSNNEYCFQANNSLIQESISDSHIPVLIFSARSGQKPIIAVGNAGFTNVILSDSEIQLDYYSGWNSNQYKISREGQYIVEFISEISAPDGGTLSNRLITNGTNMPLIRGRYIPTLSRAFATNISAHNFTANTILNFAYQYTNSNYRLESGTINIYKY</sequence>